<dbReference type="InterPro" id="IPR038729">
    <property type="entry name" value="Rad50/SbcC_AAA"/>
</dbReference>
<dbReference type="PANTHER" id="PTHR32114:SF2">
    <property type="entry name" value="ABC TRANSPORTER ABCH.3"/>
    <property type="match status" value="1"/>
</dbReference>
<name>A0A8S5TB40_9CAUD</name>
<proteinExistence type="predicted"/>
<protein>
    <submittedName>
        <fullName evidence="3">Chromosome partition protein</fullName>
    </submittedName>
</protein>
<dbReference type="SUPFAM" id="SSF52540">
    <property type="entry name" value="P-loop containing nucleoside triphosphate hydrolases"/>
    <property type="match status" value="1"/>
</dbReference>
<feature type="coiled-coil region" evidence="1">
    <location>
        <begin position="235"/>
        <end position="347"/>
    </location>
</feature>
<evidence type="ECO:0000259" key="2">
    <source>
        <dbReference type="Pfam" id="PF13476"/>
    </source>
</evidence>
<dbReference type="Gene3D" id="3.40.50.300">
    <property type="entry name" value="P-loop containing nucleotide triphosphate hydrolases"/>
    <property type="match status" value="1"/>
</dbReference>
<dbReference type="EMBL" id="BK032790">
    <property type="protein sequence ID" value="DAF60533.1"/>
    <property type="molecule type" value="Genomic_DNA"/>
</dbReference>
<dbReference type="PANTHER" id="PTHR32114">
    <property type="entry name" value="ABC TRANSPORTER ABCH.3"/>
    <property type="match status" value="1"/>
</dbReference>
<keyword evidence="1" id="KW-0175">Coiled coil</keyword>
<organism evidence="3">
    <name type="scientific">Myoviridae sp. ctiX384</name>
    <dbReference type="NCBI Taxonomy" id="2827702"/>
    <lineage>
        <taxon>Viruses</taxon>
        <taxon>Duplodnaviria</taxon>
        <taxon>Heunggongvirae</taxon>
        <taxon>Uroviricota</taxon>
        <taxon>Caudoviricetes</taxon>
    </lineage>
</organism>
<evidence type="ECO:0000256" key="1">
    <source>
        <dbReference type="SAM" id="Coils"/>
    </source>
</evidence>
<accession>A0A8S5TB40</accession>
<dbReference type="InterPro" id="IPR027417">
    <property type="entry name" value="P-loop_NTPase"/>
</dbReference>
<reference evidence="3" key="1">
    <citation type="journal article" date="2021" name="Proc. Natl. Acad. Sci. U.S.A.">
        <title>A Catalog of Tens of Thousands of Viruses from Human Metagenomes Reveals Hidden Associations with Chronic Diseases.</title>
        <authorList>
            <person name="Tisza M.J."/>
            <person name="Buck C.B."/>
        </authorList>
    </citation>
    <scope>NUCLEOTIDE SEQUENCE</scope>
    <source>
        <strain evidence="3">CtiX384</strain>
    </source>
</reference>
<evidence type="ECO:0000313" key="3">
    <source>
        <dbReference type="EMBL" id="DAF60533.1"/>
    </source>
</evidence>
<dbReference type="Pfam" id="PF13476">
    <property type="entry name" value="AAA_23"/>
    <property type="match status" value="1"/>
</dbReference>
<sequence>MMKTIILKKMHFLNFKGLRELEIEFDEKSTSIYGRNGSGKTTVFDGFTWVLFGKDSFDRKTFDIKTLDIHGVAIPRLPHEVSVILSVDGEEVTLCRRYKEKWQKKRGQSEEEFTGHEEERLYNDVPCNVKEWNEKIAGLCSEQIFKFITSPSYFTSQKTDAQRAMLIRMAGGISDEEIADDNEDFKELLKHITGKSLEEYKREVAAKKRPIKDEIDGIPERIDERNRDMPESYDYDALEKELQDKKSELENVEASIEDASKAITATNEKRLDLAKKLADLRQEKLSLGYTIKGKVQEGYRKALETQNNLKDEIKRLEQSAKSLSVSIENDEENLKKCQELREKLLKEWHEVNDQKIKFNDEDFICPTCKRPLDVDDIEAKQKEMTENFNSQKASKLEEINRKGKQNKAKMETYDTAIGQNKKDLDTINKKIEEIKASDDYKVVLVEPDATDTIKADEKYIALSSEITKIDEELAKPIDRPNTLVLKDKKASILAEIDGIKEKLNSRETAKRNQERISELETRLRTLSDELANYEKMEFTIQNFSKARIEAVERKINGMFKLVSFKMFDKQINGGEVETCEAMVCGVPYSSLNHAMKINAGLDIINAICKFEGITAPIFTDNAESINELLPTQSQIIRLVVSEDDKLTIKKQ</sequence>
<dbReference type="GO" id="GO:0006302">
    <property type="term" value="P:double-strand break repair"/>
    <property type="evidence" value="ECO:0007669"/>
    <property type="project" value="InterPro"/>
</dbReference>
<feature type="domain" description="Rad50/SbcC-type AAA" evidence="2">
    <location>
        <begin position="9"/>
        <end position="345"/>
    </location>
</feature>
<dbReference type="GO" id="GO:0016887">
    <property type="term" value="F:ATP hydrolysis activity"/>
    <property type="evidence" value="ECO:0007669"/>
    <property type="project" value="InterPro"/>
</dbReference>
<feature type="coiled-coil region" evidence="1">
    <location>
        <begin position="509"/>
        <end position="536"/>
    </location>
</feature>